<organism evidence="1 2">
    <name type="scientific">Auriscalpium vulgare</name>
    <dbReference type="NCBI Taxonomy" id="40419"/>
    <lineage>
        <taxon>Eukaryota</taxon>
        <taxon>Fungi</taxon>
        <taxon>Dikarya</taxon>
        <taxon>Basidiomycota</taxon>
        <taxon>Agaricomycotina</taxon>
        <taxon>Agaricomycetes</taxon>
        <taxon>Russulales</taxon>
        <taxon>Auriscalpiaceae</taxon>
        <taxon>Auriscalpium</taxon>
    </lineage>
</organism>
<keyword evidence="2" id="KW-1185">Reference proteome</keyword>
<reference evidence="1" key="2">
    <citation type="journal article" date="2022" name="New Phytol.">
        <title>Evolutionary transition to the ectomycorrhizal habit in the genomes of a hyperdiverse lineage of mushroom-forming fungi.</title>
        <authorList>
            <person name="Looney B."/>
            <person name="Miyauchi S."/>
            <person name="Morin E."/>
            <person name="Drula E."/>
            <person name="Courty P.E."/>
            <person name="Kohler A."/>
            <person name="Kuo A."/>
            <person name="LaButti K."/>
            <person name="Pangilinan J."/>
            <person name="Lipzen A."/>
            <person name="Riley R."/>
            <person name="Andreopoulos W."/>
            <person name="He G."/>
            <person name="Johnson J."/>
            <person name="Nolan M."/>
            <person name="Tritt A."/>
            <person name="Barry K.W."/>
            <person name="Grigoriev I.V."/>
            <person name="Nagy L.G."/>
            <person name="Hibbett D."/>
            <person name="Henrissat B."/>
            <person name="Matheny P.B."/>
            <person name="Labbe J."/>
            <person name="Martin F.M."/>
        </authorList>
    </citation>
    <scope>NUCLEOTIDE SEQUENCE</scope>
    <source>
        <strain evidence="1">FP105234-sp</strain>
    </source>
</reference>
<gene>
    <name evidence="1" type="ORF">FA95DRAFT_1622629</name>
</gene>
<reference evidence="1" key="1">
    <citation type="submission" date="2021-02" db="EMBL/GenBank/DDBJ databases">
        <authorList>
            <consortium name="DOE Joint Genome Institute"/>
            <person name="Ahrendt S."/>
            <person name="Looney B.P."/>
            <person name="Miyauchi S."/>
            <person name="Morin E."/>
            <person name="Drula E."/>
            <person name="Courty P.E."/>
            <person name="Chicoki N."/>
            <person name="Fauchery L."/>
            <person name="Kohler A."/>
            <person name="Kuo A."/>
            <person name="Labutti K."/>
            <person name="Pangilinan J."/>
            <person name="Lipzen A."/>
            <person name="Riley R."/>
            <person name="Andreopoulos W."/>
            <person name="He G."/>
            <person name="Johnson J."/>
            <person name="Barry K.W."/>
            <person name="Grigoriev I.V."/>
            <person name="Nagy L."/>
            <person name="Hibbett D."/>
            <person name="Henrissat B."/>
            <person name="Matheny P.B."/>
            <person name="Labbe J."/>
            <person name="Martin F."/>
        </authorList>
    </citation>
    <scope>NUCLEOTIDE SEQUENCE</scope>
    <source>
        <strain evidence="1">FP105234-sp</strain>
    </source>
</reference>
<feature type="non-terminal residue" evidence="1">
    <location>
        <position position="1"/>
    </location>
</feature>
<evidence type="ECO:0000313" key="1">
    <source>
        <dbReference type="EMBL" id="KAI0037265.1"/>
    </source>
</evidence>
<name>A0ACB8R028_9AGAM</name>
<evidence type="ECO:0000313" key="2">
    <source>
        <dbReference type="Proteomes" id="UP000814033"/>
    </source>
</evidence>
<dbReference type="EMBL" id="MU277162">
    <property type="protein sequence ID" value="KAI0037265.1"/>
    <property type="molecule type" value="Genomic_DNA"/>
</dbReference>
<comment type="caution">
    <text evidence="1">The sequence shown here is derived from an EMBL/GenBank/DDBJ whole genome shotgun (WGS) entry which is preliminary data.</text>
</comment>
<proteinExistence type="predicted"/>
<dbReference type="Proteomes" id="UP000814033">
    <property type="component" value="Unassembled WGS sequence"/>
</dbReference>
<accession>A0ACB8R028</accession>
<sequence length="234" mass="25819">TLKAQPIEFGAPQEPDFLGANALNEQVGIRGWTGGRPQGTKSIFVDDTADESGDGLSDIDLSAFDNADFLDFNDGFISENDDVYVSVPLTLCSGPPRAQSMLKRRTPRAWFMLKRRTPPAWSTLKMSSFGMVHVEEEDSWGMVHIEEEMKEKSPIKKTLAKTPVAKSIPAGPANSANTTSKVDRTMAIKHLLLKQKLIKQQLAKEKAMLARVREAKKGKKKAVAPAMCVLFFLL</sequence>
<protein>
    <submittedName>
        <fullName evidence="1">Uncharacterized protein</fullName>
    </submittedName>
</protein>